<feature type="transmembrane region" description="Helical" evidence="2">
    <location>
        <begin position="56"/>
        <end position="77"/>
    </location>
</feature>
<dbReference type="NCBIfam" id="NF038083">
    <property type="entry name" value="CU044_5270_fam"/>
    <property type="match status" value="1"/>
</dbReference>
<keyword evidence="2" id="KW-1133">Transmembrane helix</keyword>
<evidence type="ECO:0000313" key="3">
    <source>
        <dbReference type="EMBL" id="SCG18346.1"/>
    </source>
</evidence>
<feature type="region of interest" description="Disordered" evidence="1">
    <location>
        <begin position="1"/>
        <end position="21"/>
    </location>
</feature>
<evidence type="ECO:0000256" key="1">
    <source>
        <dbReference type="SAM" id="MobiDB-lite"/>
    </source>
</evidence>
<dbReference type="RefSeq" id="WP_157747215.1">
    <property type="nucleotide sequence ID" value="NZ_JBFAAC010000003.1"/>
</dbReference>
<reference evidence="3 4" key="1">
    <citation type="submission" date="2016-06" db="EMBL/GenBank/DDBJ databases">
        <authorList>
            <person name="Kjaerup R.B."/>
            <person name="Dalgaard T.S."/>
            <person name="Juul-Madsen H.R."/>
        </authorList>
    </citation>
    <scope>NUCLEOTIDE SEQUENCE [LARGE SCALE GENOMIC DNA]</scope>
    <source>
        <strain evidence="3 4">DSM 43913</strain>
    </source>
</reference>
<dbReference type="EMBL" id="LT607733">
    <property type="protein sequence ID" value="SCG18346.1"/>
    <property type="molecule type" value="Genomic_DNA"/>
</dbReference>
<gene>
    <name evidence="3" type="ORF">GA0070610_4689</name>
</gene>
<dbReference type="GeneID" id="95804380"/>
<organism evidence="3 4">
    <name type="scientific">Micromonospora echinofusca</name>
    <dbReference type="NCBI Taxonomy" id="47858"/>
    <lineage>
        <taxon>Bacteria</taxon>
        <taxon>Bacillati</taxon>
        <taxon>Actinomycetota</taxon>
        <taxon>Actinomycetes</taxon>
        <taxon>Micromonosporales</taxon>
        <taxon>Micromonosporaceae</taxon>
        <taxon>Micromonospora</taxon>
    </lineage>
</organism>
<dbReference type="AlphaFoldDB" id="A0A1C5GGW4"/>
<name>A0A1C5GGW4_MICEH</name>
<dbReference type="Proteomes" id="UP000198251">
    <property type="component" value="Chromosome I"/>
</dbReference>
<feature type="compositionally biased region" description="Basic and acidic residues" evidence="1">
    <location>
        <begin position="1"/>
        <end position="12"/>
    </location>
</feature>
<keyword evidence="2" id="KW-0472">Membrane</keyword>
<sequence>MDIDDVVRRGRPDSTGWARSDAGRRALDGVVTAASAGEPTGRTAARASRPALRWSLLGTGLAGVAAAGVLAVSVVAAPQAARTEIPPSAGGHPGAVDSGGTVSLTARDILLAAANRAERAPAETGRYWHVETLDVHGPVPVGTGADRYSLLRSRINASWDAGDPRVASWYGHRELGSRPRGAEDERAWRAAGSPTEWTLAVDGPTKLVLSTRPGEGRLDREPGAPRYLEDLGRLTLKQVRQLPDEPGALRAWVTERIRTGRDAGYPAGSAESDSLLFGHLSRLLLDTPAPPKVRAAAFRILADIPGVRSLGVVQDVRGRSGQGVEFRSGPRTERLIVDTSTHRLLASTVVSIPKGAAAPGDKERSTLVLTADWSDAAPQAPALPQE</sequence>
<keyword evidence="2" id="KW-0812">Transmembrane</keyword>
<evidence type="ECO:0000256" key="2">
    <source>
        <dbReference type="SAM" id="Phobius"/>
    </source>
</evidence>
<dbReference type="InterPro" id="IPR047789">
    <property type="entry name" value="CU044_5270-like"/>
</dbReference>
<evidence type="ECO:0008006" key="5">
    <source>
        <dbReference type="Google" id="ProtNLM"/>
    </source>
</evidence>
<protein>
    <recommendedName>
        <fullName evidence="5">CU044_5270 family protein</fullName>
    </recommendedName>
</protein>
<keyword evidence="4" id="KW-1185">Reference proteome</keyword>
<proteinExistence type="predicted"/>
<evidence type="ECO:0000313" key="4">
    <source>
        <dbReference type="Proteomes" id="UP000198251"/>
    </source>
</evidence>
<accession>A0A1C5GGW4</accession>